<gene>
    <name evidence="2" type="ORF">Aglo03_41520</name>
</gene>
<keyword evidence="3" id="KW-1185">Reference proteome</keyword>
<evidence type="ECO:0000313" key="3">
    <source>
        <dbReference type="Proteomes" id="UP001165042"/>
    </source>
</evidence>
<feature type="compositionally biased region" description="Basic and acidic residues" evidence="1">
    <location>
        <begin position="50"/>
        <end position="59"/>
    </location>
</feature>
<dbReference type="EMBL" id="BSSD01000006">
    <property type="protein sequence ID" value="GLW93336.1"/>
    <property type="molecule type" value="Genomic_DNA"/>
</dbReference>
<reference evidence="2" key="1">
    <citation type="submission" date="2023-02" db="EMBL/GenBank/DDBJ databases">
        <title>Actinokineospora globicatena NBRC 15670.</title>
        <authorList>
            <person name="Ichikawa N."/>
            <person name="Sato H."/>
            <person name="Tonouchi N."/>
        </authorList>
    </citation>
    <scope>NUCLEOTIDE SEQUENCE</scope>
    <source>
        <strain evidence="2">NBRC 15670</strain>
    </source>
</reference>
<dbReference type="AlphaFoldDB" id="A0A9W6VBN4"/>
<sequence>MVRPGTGVARGLAVWGLGGLTLGEARGSRGVRLGELAARGVRGAGPQGAETRRSRGWES</sequence>
<evidence type="ECO:0000313" key="2">
    <source>
        <dbReference type="EMBL" id="GLW93336.1"/>
    </source>
</evidence>
<protein>
    <submittedName>
        <fullName evidence="2">Uncharacterized protein</fullName>
    </submittedName>
</protein>
<dbReference type="Proteomes" id="UP001165042">
    <property type="component" value="Unassembled WGS sequence"/>
</dbReference>
<name>A0A9W6VBN4_9PSEU</name>
<organism evidence="2 3">
    <name type="scientific">Actinokineospora globicatena</name>
    <dbReference type="NCBI Taxonomy" id="103729"/>
    <lineage>
        <taxon>Bacteria</taxon>
        <taxon>Bacillati</taxon>
        <taxon>Actinomycetota</taxon>
        <taxon>Actinomycetes</taxon>
        <taxon>Pseudonocardiales</taxon>
        <taxon>Pseudonocardiaceae</taxon>
        <taxon>Actinokineospora</taxon>
    </lineage>
</organism>
<proteinExistence type="predicted"/>
<comment type="caution">
    <text evidence="2">The sequence shown here is derived from an EMBL/GenBank/DDBJ whole genome shotgun (WGS) entry which is preliminary data.</text>
</comment>
<evidence type="ECO:0000256" key="1">
    <source>
        <dbReference type="SAM" id="MobiDB-lite"/>
    </source>
</evidence>
<accession>A0A9W6VBN4</accession>
<feature type="region of interest" description="Disordered" evidence="1">
    <location>
        <begin position="39"/>
        <end position="59"/>
    </location>
</feature>